<sequence>MRHLQRTFDVEQGQDKTVKAIFLRHHADKMSSPSTERVRSKCLRINLSGGALRGDNCVPGKGRARPTVLSGFLYRLLTNLTGLKFSSRFRREAARVHYPVYLCKVGGCLMSP</sequence>
<dbReference type="EMBL" id="JACVVK020000253">
    <property type="protein sequence ID" value="KAK7481972.1"/>
    <property type="molecule type" value="Genomic_DNA"/>
</dbReference>
<organism evidence="1 2">
    <name type="scientific">Batillaria attramentaria</name>
    <dbReference type="NCBI Taxonomy" id="370345"/>
    <lineage>
        <taxon>Eukaryota</taxon>
        <taxon>Metazoa</taxon>
        <taxon>Spiralia</taxon>
        <taxon>Lophotrochozoa</taxon>
        <taxon>Mollusca</taxon>
        <taxon>Gastropoda</taxon>
        <taxon>Caenogastropoda</taxon>
        <taxon>Sorbeoconcha</taxon>
        <taxon>Cerithioidea</taxon>
        <taxon>Batillariidae</taxon>
        <taxon>Batillaria</taxon>
    </lineage>
</organism>
<name>A0ABD0K3I8_9CAEN</name>
<protein>
    <submittedName>
        <fullName evidence="1">Uncharacterized protein</fullName>
    </submittedName>
</protein>
<reference evidence="1 2" key="1">
    <citation type="journal article" date="2023" name="Sci. Data">
        <title>Genome assembly of the Korean intertidal mud-creeper Batillaria attramentaria.</title>
        <authorList>
            <person name="Patra A.K."/>
            <person name="Ho P.T."/>
            <person name="Jun S."/>
            <person name="Lee S.J."/>
            <person name="Kim Y."/>
            <person name="Won Y.J."/>
        </authorList>
    </citation>
    <scope>NUCLEOTIDE SEQUENCE [LARGE SCALE GENOMIC DNA]</scope>
    <source>
        <strain evidence="1">Wonlab-2016</strain>
    </source>
</reference>
<dbReference type="AlphaFoldDB" id="A0ABD0K3I8"/>
<dbReference type="Proteomes" id="UP001519460">
    <property type="component" value="Unassembled WGS sequence"/>
</dbReference>
<evidence type="ECO:0000313" key="1">
    <source>
        <dbReference type="EMBL" id="KAK7481972.1"/>
    </source>
</evidence>
<proteinExistence type="predicted"/>
<evidence type="ECO:0000313" key="2">
    <source>
        <dbReference type="Proteomes" id="UP001519460"/>
    </source>
</evidence>
<comment type="caution">
    <text evidence="1">The sequence shown here is derived from an EMBL/GenBank/DDBJ whole genome shotgun (WGS) entry which is preliminary data.</text>
</comment>
<keyword evidence="2" id="KW-1185">Reference proteome</keyword>
<accession>A0ABD0K3I8</accession>
<gene>
    <name evidence="1" type="ORF">BaRGS_00026775</name>
</gene>